<comment type="caution">
    <text evidence="1">The sequence shown here is derived from an EMBL/GenBank/DDBJ whole genome shotgun (WGS) entry which is preliminary data.</text>
</comment>
<protein>
    <submittedName>
        <fullName evidence="1">Uncharacterized protein</fullName>
    </submittedName>
</protein>
<dbReference type="EMBL" id="BMAW01019364">
    <property type="protein sequence ID" value="GFT62984.1"/>
    <property type="molecule type" value="Genomic_DNA"/>
</dbReference>
<gene>
    <name evidence="1" type="ORF">NPIL_684951</name>
</gene>
<reference evidence="1" key="1">
    <citation type="submission" date="2020-08" db="EMBL/GenBank/DDBJ databases">
        <title>Multicomponent nature underlies the extraordinary mechanical properties of spider dragline silk.</title>
        <authorList>
            <person name="Kono N."/>
            <person name="Nakamura H."/>
            <person name="Mori M."/>
            <person name="Yoshida Y."/>
            <person name="Ohtoshi R."/>
            <person name="Malay A.D."/>
            <person name="Moran D.A.P."/>
            <person name="Tomita M."/>
            <person name="Numata K."/>
            <person name="Arakawa K."/>
        </authorList>
    </citation>
    <scope>NUCLEOTIDE SEQUENCE</scope>
</reference>
<accession>A0A8X6PEX8</accession>
<organism evidence="1 2">
    <name type="scientific">Nephila pilipes</name>
    <name type="common">Giant wood spider</name>
    <name type="synonym">Nephila maculata</name>
    <dbReference type="NCBI Taxonomy" id="299642"/>
    <lineage>
        <taxon>Eukaryota</taxon>
        <taxon>Metazoa</taxon>
        <taxon>Ecdysozoa</taxon>
        <taxon>Arthropoda</taxon>
        <taxon>Chelicerata</taxon>
        <taxon>Arachnida</taxon>
        <taxon>Araneae</taxon>
        <taxon>Araneomorphae</taxon>
        <taxon>Entelegynae</taxon>
        <taxon>Araneoidea</taxon>
        <taxon>Nephilidae</taxon>
        <taxon>Nephila</taxon>
    </lineage>
</organism>
<dbReference type="AlphaFoldDB" id="A0A8X6PEX8"/>
<keyword evidence="2" id="KW-1185">Reference proteome</keyword>
<proteinExistence type="predicted"/>
<evidence type="ECO:0000313" key="1">
    <source>
        <dbReference type="EMBL" id="GFT62984.1"/>
    </source>
</evidence>
<sequence length="102" mass="11333">MSDLLSAYGDNLEDIVTSKSKVIDQTWATYGPWAQSVPYPDFVILLTTSFPAIIVTGPSTIRSSLFNVNVELAPPSLQIELIELLDNYVLKTKIEDIILTFL</sequence>
<name>A0A8X6PEX8_NEPPI</name>
<evidence type="ECO:0000313" key="2">
    <source>
        <dbReference type="Proteomes" id="UP000887013"/>
    </source>
</evidence>
<dbReference type="Proteomes" id="UP000887013">
    <property type="component" value="Unassembled WGS sequence"/>
</dbReference>